<organism evidence="12">
    <name type="scientific">Blastobotrys adeninivorans</name>
    <name type="common">Yeast</name>
    <name type="synonym">Arxula adeninivorans</name>
    <dbReference type="NCBI Taxonomy" id="409370"/>
    <lineage>
        <taxon>Eukaryota</taxon>
        <taxon>Fungi</taxon>
        <taxon>Dikarya</taxon>
        <taxon>Ascomycota</taxon>
        <taxon>Saccharomycotina</taxon>
        <taxon>Dipodascomycetes</taxon>
        <taxon>Dipodascales</taxon>
        <taxon>Trichomonascaceae</taxon>
        <taxon>Blastobotrys</taxon>
    </lineage>
</organism>
<keyword evidence="7" id="KW-0234">DNA repair</keyword>
<name>A0A060T3C6_BLAAD</name>
<dbReference type="PANTHER" id="PTHR45873">
    <property type="entry name" value="DNA POLYMERASE ETA"/>
    <property type="match status" value="1"/>
</dbReference>
<dbReference type="Pfam" id="PF00817">
    <property type="entry name" value="IMS"/>
    <property type="match status" value="1"/>
</dbReference>
<feature type="region of interest" description="Disordered" evidence="9">
    <location>
        <begin position="547"/>
        <end position="588"/>
    </location>
</feature>
<dbReference type="GO" id="GO:0007064">
    <property type="term" value="P:mitotic sister chromatid cohesion"/>
    <property type="evidence" value="ECO:0007669"/>
    <property type="project" value="UniProtKB-ARBA"/>
</dbReference>
<evidence type="ECO:0000313" key="12">
    <source>
        <dbReference type="EMBL" id="CDP35284.1"/>
    </source>
</evidence>
<dbReference type="Gene3D" id="3.30.1490.100">
    <property type="entry name" value="DNA polymerase, Y-family, little finger domain"/>
    <property type="match status" value="1"/>
</dbReference>
<dbReference type="PhylomeDB" id="A0A060T3C6"/>
<dbReference type="GO" id="GO:0005657">
    <property type="term" value="C:replication fork"/>
    <property type="evidence" value="ECO:0007669"/>
    <property type="project" value="UniProtKB-ARBA"/>
</dbReference>
<keyword evidence="4" id="KW-0227">DNA damage</keyword>
<evidence type="ECO:0000256" key="5">
    <source>
        <dbReference type="ARBA" id="ARBA00022771"/>
    </source>
</evidence>
<keyword evidence="5" id="KW-0863">Zinc-finger</keyword>
<dbReference type="InterPro" id="IPR043502">
    <property type="entry name" value="DNA/RNA_pol_sf"/>
</dbReference>
<keyword evidence="2" id="KW-0808">Transferase</keyword>
<dbReference type="Pfam" id="PF21704">
    <property type="entry name" value="POLH-Rev1_HhH"/>
    <property type="match status" value="1"/>
</dbReference>
<dbReference type="Pfam" id="PF18439">
    <property type="entry name" value="zf_UBZ"/>
    <property type="match status" value="1"/>
</dbReference>
<evidence type="ECO:0000256" key="8">
    <source>
        <dbReference type="ARBA" id="ARBA00023242"/>
    </source>
</evidence>
<protein>
    <submittedName>
        <fullName evidence="12">ARAD1C31834p</fullName>
    </submittedName>
</protein>
<evidence type="ECO:0000256" key="3">
    <source>
        <dbReference type="ARBA" id="ARBA00022723"/>
    </source>
</evidence>
<dbReference type="GO" id="GO:0003684">
    <property type="term" value="F:damaged DNA binding"/>
    <property type="evidence" value="ECO:0007669"/>
    <property type="project" value="InterPro"/>
</dbReference>
<dbReference type="PANTHER" id="PTHR45873:SF1">
    <property type="entry name" value="DNA POLYMERASE ETA"/>
    <property type="match status" value="1"/>
</dbReference>
<dbReference type="PROSITE" id="PS50173">
    <property type="entry name" value="UMUC"/>
    <property type="match status" value="1"/>
</dbReference>
<evidence type="ECO:0000256" key="9">
    <source>
        <dbReference type="SAM" id="MobiDB-lite"/>
    </source>
</evidence>
<evidence type="ECO:0000256" key="2">
    <source>
        <dbReference type="ARBA" id="ARBA00022679"/>
    </source>
</evidence>
<feature type="compositionally biased region" description="Polar residues" evidence="9">
    <location>
        <begin position="547"/>
        <end position="567"/>
    </location>
</feature>
<dbReference type="InterPro" id="IPR043128">
    <property type="entry name" value="Rev_trsase/Diguanyl_cyclase"/>
</dbReference>
<dbReference type="Gene3D" id="1.10.150.20">
    <property type="entry name" value="5' to 3' exonuclease, C-terminal subdomain"/>
    <property type="match status" value="1"/>
</dbReference>
<dbReference type="GO" id="GO:0042276">
    <property type="term" value="P:error-prone translesion synthesis"/>
    <property type="evidence" value="ECO:0007669"/>
    <property type="project" value="TreeGrafter"/>
</dbReference>
<dbReference type="Gene3D" id="3.40.1170.60">
    <property type="match status" value="1"/>
</dbReference>
<dbReference type="GO" id="GO:0070987">
    <property type="term" value="P:error-free translesion synthesis"/>
    <property type="evidence" value="ECO:0007669"/>
    <property type="project" value="UniProtKB-ARBA"/>
</dbReference>
<dbReference type="GO" id="GO:0035861">
    <property type="term" value="C:site of double-strand break"/>
    <property type="evidence" value="ECO:0007669"/>
    <property type="project" value="TreeGrafter"/>
</dbReference>
<dbReference type="InterPro" id="IPR052230">
    <property type="entry name" value="DNA_polymerase_eta"/>
</dbReference>
<dbReference type="InterPro" id="IPR001126">
    <property type="entry name" value="UmuC"/>
</dbReference>
<dbReference type="GO" id="GO:0003887">
    <property type="term" value="F:DNA-directed DNA polymerase activity"/>
    <property type="evidence" value="ECO:0007669"/>
    <property type="project" value="TreeGrafter"/>
</dbReference>
<reference evidence="12" key="1">
    <citation type="submission" date="2014-02" db="EMBL/GenBank/DDBJ databases">
        <authorList>
            <person name="Genoscope - CEA"/>
        </authorList>
    </citation>
    <scope>NUCLEOTIDE SEQUENCE</scope>
    <source>
        <strain evidence="12">LS3</strain>
    </source>
</reference>
<keyword evidence="3" id="KW-0479">Metal-binding</keyword>
<dbReference type="AlphaFoldDB" id="A0A060T3C6"/>
<feature type="region of interest" description="Disordered" evidence="9">
    <location>
        <begin position="488"/>
        <end position="510"/>
    </location>
</feature>
<evidence type="ECO:0000259" key="11">
    <source>
        <dbReference type="PROSITE" id="PS51907"/>
    </source>
</evidence>
<evidence type="ECO:0000256" key="6">
    <source>
        <dbReference type="ARBA" id="ARBA00022833"/>
    </source>
</evidence>
<dbReference type="PIRSF" id="PIRSF036603">
    <property type="entry name" value="DPol_eta"/>
    <property type="match status" value="1"/>
</dbReference>
<dbReference type="GO" id="GO:0005634">
    <property type="term" value="C:nucleus"/>
    <property type="evidence" value="ECO:0007669"/>
    <property type="project" value="UniProtKB-SubCell"/>
</dbReference>
<comment type="subcellular location">
    <subcellularLocation>
        <location evidence="1">Nucleus</location>
    </subcellularLocation>
</comment>
<sequence length="588" mass="67114">MSRFKKRHFEALKDPQVAYLSPLAVIAHIDLDAFYAQCEQIRLGLSREDPVVCRQWNSIIAVSYAARKFGISRIESITSAKQKCPQLICPHVATYKKGTTHWDWYEEPNPAEYKVSLDPFRSESRKILKVFKNYCPWAEKASIDEMFLDLGPFIYREALRYFDELSEDAIGHLAADDPLPALPIIPEHVRWTGKVYGSPPKPSDWDDVFFMLASMYLDKIRQALLDEMGYTSSAGLAVNKFMAKLGSGMNKPNNQTIVPNSSIQEFLTEFSIKDFWGLGGKYGQRIIDSFNVPEQGSIPYLRNFSVQQLQEKLGDEEGTKLYNLLRGISASEITARIDIKTMQSVKQFGSKGVKTLEDCKQWLRVYSADLRNRVFDLDAETSTIRRPKRITIGYRLYRDKTSIHHDKQMQCPSLQSKSLEPDEFLEELYRLSVELLQQVIDTSEHAFFPCSMLSLSLGSFESASNNVIEGFFQKGTKTNKLKEDFKIINTNDSNDNNNDEDDSEDDLFVSDSESQLKCSRCGLTLEATKMGEHNDWHYAKDLQQGLTGSLSIPSSKPTKRPQSSNRKPPSPNKKSRNDQSIFKFFTKN</sequence>
<dbReference type="FunFam" id="3.40.1170.60:FF:000008">
    <property type="entry name" value="DNA polymerase eta subunit"/>
    <property type="match status" value="1"/>
</dbReference>
<dbReference type="SUPFAM" id="SSF56672">
    <property type="entry name" value="DNA/RNA polymerases"/>
    <property type="match status" value="1"/>
</dbReference>
<dbReference type="SUPFAM" id="SSF100879">
    <property type="entry name" value="Lesion bypass DNA polymerase (Y-family), little finger domain"/>
    <property type="match status" value="1"/>
</dbReference>
<gene>
    <name evidence="12" type="ORF">GNLVRS02_ARAD1C31834g</name>
</gene>
<dbReference type="Gene3D" id="3.30.70.270">
    <property type="match status" value="1"/>
</dbReference>
<keyword evidence="6" id="KW-0862">Zinc</keyword>
<feature type="domain" description="UBZ3-type" evidence="11">
    <location>
        <begin position="511"/>
        <end position="545"/>
    </location>
</feature>
<accession>A0A060T3C6</accession>
<dbReference type="PROSITE" id="PS51907">
    <property type="entry name" value="ZF_UBZ3"/>
    <property type="match status" value="1"/>
</dbReference>
<reference evidence="12" key="2">
    <citation type="submission" date="2014-06" db="EMBL/GenBank/DDBJ databases">
        <title>The complete genome of Blastobotrys (Arxula) adeninivorans LS3 - a yeast of biotechnological interest.</title>
        <authorList>
            <person name="Kunze G."/>
            <person name="Gaillardin C."/>
            <person name="Czernicka M."/>
            <person name="Durrens P."/>
            <person name="Martin T."/>
            <person name="Boer E."/>
            <person name="Gabaldon T."/>
            <person name="Cruz J."/>
            <person name="Talla E."/>
            <person name="Marck C."/>
            <person name="Goffeau A."/>
            <person name="Barbe V."/>
            <person name="Baret P."/>
            <person name="Baronian K."/>
            <person name="Beier S."/>
            <person name="Bleykasten C."/>
            <person name="Bode R."/>
            <person name="Casaregola S."/>
            <person name="Despons L."/>
            <person name="Fairhead C."/>
            <person name="Giersberg M."/>
            <person name="Gierski P."/>
            <person name="Hahnel U."/>
            <person name="Hartmann A."/>
            <person name="Jankowska D."/>
            <person name="Jubin C."/>
            <person name="Jung P."/>
            <person name="Lafontaine I."/>
            <person name="Leh-Louis V."/>
            <person name="Lemaire M."/>
            <person name="Marcet-Houben M."/>
            <person name="Mascher M."/>
            <person name="Morel G."/>
            <person name="Richard G.-F."/>
            <person name="Riechen J."/>
            <person name="Sacerdot C."/>
            <person name="Sarkar A."/>
            <person name="Savel G."/>
            <person name="Schacherer J."/>
            <person name="Sherman D."/>
            <person name="Straub M.-L."/>
            <person name="Stein N."/>
            <person name="Thierry A."/>
            <person name="Trautwein-Schult A."/>
            <person name="Westhof E."/>
            <person name="Worch S."/>
            <person name="Dujon B."/>
            <person name="Souciet J.-L."/>
            <person name="Wincker P."/>
            <person name="Scholz U."/>
            <person name="Neuveglise N."/>
        </authorList>
    </citation>
    <scope>NUCLEOTIDE SEQUENCE</scope>
    <source>
        <strain evidence="12">LS3</strain>
    </source>
</reference>
<dbReference type="EMBL" id="HG937693">
    <property type="protein sequence ID" value="CDP35284.1"/>
    <property type="molecule type" value="Genomic_DNA"/>
</dbReference>
<feature type="domain" description="UmuC" evidence="10">
    <location>
        <begin position="26"/>
        <end position="279"/>
    </location>
</feature>
<feature type="compositionally biased region" description="Acidic residues" evidence="9">
    <location>
        <begin position="497"/>
        <end position="508"/>
    </location>
</feature>
<dbReference type="GO" id="GO:0008270">
    <property type="term" value="F:zinc ion binding"/>
    <property type="evidence" value="ECO:0007669"/>
    <property type="project" value="UniProtKB-KW"/>
</dbReference>
<evidence type="ECO:0000259" key="10">
    <source>
        <dbReference type="PROSITE" id="PS50173"/>
    </source>
</evidence>
<keyword evidence="8" id="KW-0539">Nucleus</keyword>
<evidence type="ECO:0000256" key="4">
    <source>
        <dbReference type="ARBA" id="ARBA00022763"/>
    </source>
</evidence>
<dbReference type="InterPro" id="IPR041298">
    <property type="entry name" value="UBZ3"/>
</dbReference>
<dbReference type="GO" id="GO:0009314">
    <property type="term" value="P:response to radiation"/>
    <property type="evidence" value="ECO:0007669"/>
    <property type="project" value="TreeGrafter"/>
</dbReference>
<dbReference type="InterPro" id="IPR036775">
    <property type="entry name" value="DNA_pol_Y-fam_lit_finger_sf"/>
</dbReference>
<dbReference type="GO" id="GO:0006281">
    <property type="term" value="P:DNA repair"/>
    <property type="evidence" value="ECO:0007669"/>
    <property type="project" value="UniProtKB-KW"/>
</dbReference>
<proteinExistence type="predicted"/>
<evidence type="ECO:0000256" key="1">
    <source>
        <dbReference type="ARBA" id="ARBA00004123"/>
    </source>
</evidence>
<evidence type="ECO:0000256" key="7">
    <source>
        <dbReference type="ARBA" id="ARBA00023204"/>
    </source>
</evidence>